<evidence type="ECO:0000313" key="3">
    <source>
        <dbReference type="EMBL" id="MFD2541008.1"/>
    </source>
</evidence>
<dbReference type="GO" id="GO:0016787">
    <property type="term" value="F:hydrolase activity"/>
    <property type="evidence" value="ECO:0007669"/>
    <property type="project" value="UniProtKB-KW"/>
</dbReference>
<feature type="domain" description="M23ase beta-sheet core" evidence="2">
    <location>
        <begin position="48"/>
        <end position="116"/>
    </location>
</feature>
<dbReference type="SUPFAM" id="SSF51261">
    <property type="entry name" value="Duplicated hybrid motif"/>
    <property type="match status" value="1"/>
</dbReference>
<keyword evidence="1" id="KW-0732">Signal</keyword>
<dbReference type="PANTHER" id="PTHR21666:SF270">
    <property type="entry name" value="MUREIN HYDROLASE ACTIVATOR ENVC"/>
    <property type="match status" value="1"/>
</dbReference>
<dbReference type="CDD" id="cd12797">
    <property type="entry name" value="M23_peptidase"/>
    <property type="match status" value="1"/>
</dbReference>
<dbReference type="Gene3D" id="2.70.70.10">
    <property type="entry name" value="Glucose Permease (Domain IIA)"/>
    <property type="match status" value="1"/>
</dbReference>
<evidence type="ECO:0000259" key="2">
    <source>
        <dbReference type="Pfam" id="PF01551"/>
    </source>
</evidence>
<dbReference type="EMBL" id="JBHULM010000001">
    <property type="protein sequence ID" value="MFD2541008.1"/>
    <property type="molecule type" value="Genomic_DNA"/>
</dbReference>
<dbReference type="Pfam" id="PF01551">
    <property type="entry name" value="Peptidase_M23"/>
    <property type="match status" value="2"/>
</dbReference>
<keyword evidence="3" id="KW-0378">Hydrolase</keyword>
<dbReference type="Proteomes" id="UP001597467">
    <property type="component" value="Unassembled WGS sequence"/>
</dbReference>
<keyword evidence="4" id="KW-1185">Reference proteome</keyword>
<name>A0ABW5JYX9_9FLAO</name>
<reference evidence="4" key="1">
    <citation type="journal article" date="2019" name="Int. J. Syst. Evol. Microbiol.">
        <title>The Global Catalogue of Microorganisms (GCM) 10K type strain sequencing project: providing services to taxonomists for standard genome sequencing and annotation.</title>
        <authorList>
            <consortium name="The Broad Institute Genomics Platform"/>
            <consortium name="The Broad Institute Genome Sequencing Center for Infectious Disease"/>
            <person name="Wu L."/>
            <person name="Ma J."/>
        </authorList>
    </citation>
    <scope>NUCLEOTIDE SEQUENCE [LARGE SCALE GENOMIC DNA]</scope>
    <source>
        <strain evidence="4">KCTC 42808</strain>
    </source>
</reference>
<dbReference type="InterPro" id="IPR016047">
    <property type="entry name" value="M23ase_b-sheet_dom"/>
</dbReference>
<protein>
    <submittedName>
        <fullName evidence="3">M23 family metallopeptidase</fullName>
        <ecNumber evidence="3">3.4.24.-</ecNumber>
    </submittedName>
</protein>
<comment type="caution">
    <text evidence="3">The sequence shown here is derived from an EMBL/GenBank/DDBJ whole genome shotgun (WGS) entry which is preliminary data.</text>
</comment>
<dbReference type="InterPro" id="IPR011055">
    <property type="entry name" value="Dup_hybrid_motif"/>
</dbReference>
<sequence>MRIPFILLLLFSTLSHAQSVYPLDYFRSPLDITLVAAGTFGELRSNHFHSGIDLKTQQRQGLNVYGSADGYVSRIKVSHFGYGKALYITHPNGYTTVYGHLQSFSKEIEAYVKKRQYEEESFEIQLFPNPDELVIKKGQIVAYSGNTGGSGGPHLHYEIRDNQERPLNPLLFGLDIKDSTKPIISEVYAYAIGENAHVNKSKRKQKLRLIDNKNGSYSVENIEAYGKIGFAIATIDRQDLAANKNGVYNIQTRYNGDLCFEIDFKRFSFSETRHLNRFIDYSHYKSKKQRLQKLFIEENNPLSLYNREANDGYIEVEDSTASVFKVRVTDFEGNDAWLQINIKGVKTKDVEPKEDTTTPHYIYASEETILNEGRVNVTIPQNTFYDDFFMDFKVSNDTLTLHNNTIPAIKYFNISYDLSDYKTEDASKLYIARLVGWNDYPLYSSTKRKGNILSTSTRELGKYALAIDSLPPTIRPLNFSKGKWLSKYKFLKLKIEDKDSGISNYRATLNGKWILMEYDYKTKTLTYNFNDAVSTETKNNLKVIVTDNVGNNSTFETMFYRK</sequence>
<dbReference type="PANTHER" id="PTHR21666">
    <property type="entry name" value="PEPTIDASE-RELATED"/>
    <property type="match status" value="1"/>
</dbReference>
<accession>A0ABW5JYX9</accession>
<feature type="signal peptide" evidence="1">
    <location>
        <begin position="1"/>
        <end position="17"/>
    </location>
</feature>
<proteinExistence type="predicted"/>
<feature type="domain" description="M23ase beta-sheet core" evidence="2">
    <location>
        <begin position="135"/>
        <end position="169"/>
    </location>
</feature>
<gene>
    <name evidence="3" type="ORF">ACFSSB_01640</name>
</gene>
<dbReference type="RefSeq" id="WP_379900258.1">
    <property type="nucleotide sequence ID" value="NZ_JBHULM010000001.1"/>
</dbReference>
<dbReference type="EC" id="3.4.24.-" evidence="3"/>
<evidence type="ECO:0000313" key="4">
    <source>
        <dbReference type="Proteomes" id="UP001597467"/>
    </source>
</evidence>
<dbReference type="InterPro" id="IPR050570">
    <property type="entry name" value="Cell_wall_metabolism_enzyme"/>
</dbReference>
<organism evidence="3 4">
    <name type="scientific">Lacinutrix gracilariae</name>
    <dbReference type="NCBI Taxonomy" id="1747198"/>
    <lineage>
        <taxon>Bacteria</taxon>
        <taxon>Pseudomonadati</taxon>
        <taxon>Bacteroidota</taxon>
        <taxon>Flavobacteriia</taxon>
        <taxon>Flavobacteriales</taxon>
        <taxon>Flavobacteriaceae</taxon>
        <taxon>Lacinutrix</taxon>
    </lineage>
</organism>
<feature type="chain" id="PRO_5046519536" evidence="1">
    <location>
        <begin position="18"/>
        <end position="562"/>
    </location>
</feature>
<evidence type="ECO:0000256" key="1">
    <source>
        <dbReference type="SAM" id="SignalP"/>
    </source>
</evidence>